<proteinExistence type="predicted"/>
<dbReference type="EMBL" id="GBRH01197254">
    <property type="protein sequence ID" value="JAE00642.1"/>
    <property type="molecule type" value="Transcribed_RNA"/>
</dbReference>
<protein>
    <submittedName>
        <fullName evidence="1">Uncharacterized protein</fullName>
    </submittedName>
</protein>
<sequence>MLLNLHHQLQRHRVVLYPAVLPAPATSQKQGDIELKALCM</sequence>
<organism evidence="1">
    <name type="scientific">Arundo donax</name>
    <name type="common">Giant reed</name>
    <name type="synonym">Donax arundinaceus</name>
    <dbReference type="NCBI Taxonomy" id="35708"/>
    <lineage>
        <taxon>Eukaryota</taxon>
        <taxon>Viridiplantae</taxon>
        <taxon>Streptophyta</taxon>
        <taxon>Embryophyta</taxon>
        <taxon>Tracheophyta</taxon>
        <taxon>Spermatophyta</taxon>
        <taxon>Magnoliopsida</taxon>
        <taxon>Liliopsida</taxon>
        <taxon>Poales</taxon>
        <taxon>Poaceae</taxon>
        <taxon>PACMAD clade</taxon>
        <taxon>Arundinoideae</taxon>
        <taxon>Arundineae</taxon>
        <taxon>Arundo</taxon>
    </lineage>
</organism>
<reference evidence="1" key="1">
    <citation type="submission" date="2014-09" db="EMBL/GenBank/DDBJ databases">
        <authorList>
            <person name="Magalhaes I.L.F."/>
            <person name="Oliveira U."/>
            <person name="Santos F.R."/>
            <person name="Vidigal T.H.D.A."/>
            <person name="Brescovit A.D."/>
            <person name="Santos A.J."/>
        </authorList>
    </citation>
    <scope>NUCLEOTIDE SEQUENCE</scope>
    <source>
        <tissue evidence="1">Shoot tissue taken approximately 20 cm above the soil surface</tissue>
    </source>
</reference>
<accession>A0A0A9EKP2</accession>
<name>A0A0A9EKP2_ARUDO</name>
<dbReference type="AlphaFoldDB" id="A0A0A9EKP2"/>
<reference evidence="1" key="2">
    <citation type="journal article" date="2015" name="Data Brief">
        <title>Shoot transcriptome of the giant reed, Arundo donax.</title>
        <authorList>
            <person name="Barrero R.A."/>
            <person name="Guerrero F.D."/>
            <person name="Moolhuijzen P."/>
            <person name="Goolsby J.A."/>
            <person name="Tidwell J."/>
            <person name="Bellgard S.E."/>
            <person name="Bellgard M.I."/>
        </authorList>
    </citation>
    <scope>NUCLEOTIDE SEQUENCE</scope>
    <source>
        <tissue evidence="1">Shoot tissue taken approximately 20 cm above the soil surface</tissue>
    </source>
</reference>
<evidence type="ECO:0000313" key="1">
    <source>
        <dbReference type="EMBL" id="JAE00642.1"/>
    </source>
</evidence>